<dbReference type="InterPro" id="IPR011990">
    <property type="entry name" value="TPR-like_helical_dom_sf"/>
</dbReference>
<dbReference type="NCBIfam" id="TIGR00756">
    <property type="entry name" value="PPR"/>
    <property type="match status" value="1"/>
</dbReference>
<evidence type="ECO:0000256" key="1">
    <source>
        <dbReference type="ARBA" id="ARBA00006643"/>
    </source>
</evidence>
<proteinExistence type="inferred from homology"/>
<reference evidence="5 6" key="1">
    <citation type="journal article" date="2020" name="Mol. Plant">
        <title>The Chromosome-Based Rubber Tree Genome Provides New Insights into Spurge Genome Evolution and Rubber Biosynthesis.</title>
        <authorList>
            <person name="Liu J."/>
            <person name="Shi C."/>
            <person name="Shi C.C."/>
            <person name="Li W."/>
            <person name="Zhang Q.J."/>
            <person name="Zhang Y."/>
            <person name="Li K."/>
            <person name="Lu H.F."/>
            <person name="Shi C."/>
            <person name="Zhu S.T."/>
            <person name="Xiao Z.Y."/>
            <person name="Nan H."/>
            <person name="Yue Y."/>
            <person name="Zhu X.G."/>
            <person name="Wu Y."/>
            <person name="Hong X.N."/>
            <person name="Fan G.Y."/>
            <person name="Tong Y."/>
            <person name="Zhang D."/>
            <person name="Mao C.L."/>
            <person name="Liu Y.L."/>
            <person name="Hao S.J."/>
            <person name="Liu W.Q."/>
            <person name="Lv M.Q."/>
            <person name="Zhang H.B."/>
            <person name="Liu Y."/>
            <person name="Hu-Tang G.R."/>
            <person name="Wang J.P."/>
            <person name="Wang J.H."/>
            <person name="Sun Y.H."/>
            <person name="Ni S.B."/>
            <person name="Chen W.B."/>
            <person name="Zhang X.C."/>
            <person name="Jiao Y.N."/>
            <person name="Eichler E.E."/>
            <person name="Li G.H."/>
            <person name="Liu X."/>
            <person name="Gao L.Z."/>
        </authorList>
    </citation>
    <scope>NUCLEOTIDE SEQUENCE [LARGE SCALE GENOMIC DNA]</scope>
    <source>
        <strain evidence="6">cv. GT1</strain>
        <tissue evidence="5">Leaf</tissue>
    </source>
</reference>
<dbReference type="InterPro" id="IPR032867">
    <property type="entry name" value="DYW_dom"/>
</dbReference>
<comment type="caution">
    <text evidence="5">The sequence shown here is derived from an EMBL/GenBank/DDBJ whole genome shotgun (WGS) entry which is preliminary data.</text>
</comment>
<dbReference type="GO" id="GO:0009451">
    <property type="term" value="P:RNA modification"/>
    <property type="evidence" value="ECO:0007669"/>
    <property type="project" value="InterPro"/>
</dbReference>
<dbReference type="AlphaFoldDB" id="A0A6A6NDK3"/>
<gene>
    <name evidence="5" type="ORF">GH714_032425</name>
</gene>
<dbReference type="Proteomes" id="UP000467840">
    <property type="component" value="Chromosome 11"/>
</dbReference>
<dbReference type="GO" id="GO:0003723">
    <property type="term" value="F:RNA binding"/>
    <property type="evidence" value="ECO:0007669"/>
    <property type="project" value="InterPro"/>
</dbReference>
<dbReference type="Gene3D" id="1.25.40.10">
    <property type="entry name" value="Tetratricopeptide repeat domain"/>
    <property type="match status" value="1"/>
</dbReference>
<dbReference type="InterPro" id="IPR046960">
    <property type="entry name" value="PPR_At4g14850-like_plant"/>
</dbReference>
<dbReference type="Pfam" id="PF14432">
    <property type="entry name" value="DYW_deaminase"/>
    <property type="match status" value="1"/>
</dbReference>
<protein>
    <recommendedName>
        <fullName evidence="4">DYW domain-containing protein</fullName>
    </recommendedName>
</protein>
<evidence type="ECO:0000256" key="3">
    <source>
        <dbReference type="PROSITE-ProRule" id="PRU00708"/>
    </source>
</evidence>
<sequence length="471" mass="52038">MATFKKFFASASAVAAMSVVILFSNVLLALSSDPMITASPAVLPYVTAPDMSSFFPTPTDQWPPSSADPPIPEELAPVPSSGEFIGKSSSSSAKLNGHSTVVESIAKSIVTHHSTTTKFSSNPASTNTLTVSSISMICARNMAIRVLFDEIPQRGIVTRTSMITGYVKNDNTYEALLRFNEFLIEESERNGENTEESRNVFEGIAEKDSVFWNSTIAVYAQHGLSSEAFHSFSCDDTLSTLLLACAHTGVLRVAKCMHDQDKNVKSWTVMVAGYGMHGYVREALDVFYKVIGAGVKPNYITFVLVLSACSHAGLLDEEISERELSKLHLSNCGYVILLSNVYADAGRWKEVERMRVLVKDLGLVKPPGFSLVELKGKVYVFLVGDKELPECEMIYRFLEELTVKLQQAGYAPNMVLMRKKRKWLCKFTVRSYDVAFWVINSFPGSTIHVIKNLRVCGDCHTVIKLICKIVD</sequence>
<dbReference type="InterPro" id="IPR046848">
    <property type="entry name" value="E_motif"/>
</dbReference>
<evidence type="ECO:0000256" key="2">
    <source>
        <dbReference type="ARBA" id="ARBA00022737"/>
    </source>
</evidence>
<keyword evidence="2" id="KW-0677">Repeat</keyword>
<keyword evidence="6" id="KW-1185">Reference proteome</keyword>
<feature type="repeat" description="PPR" evidence="3">
    <location>
        <begin position="263"/>
        <end position="297"/>
    </location>
</feature>
<feature type="domain" description="DYW" evidence="4">
    <location>
        <begin position="420"/>
        <end position="471"/>
    </location>
</feature>
<evidence type="ECO:0000259" key="4">
    <source>
        <dbReference type="Pfam" id="PF14432"/>
    </source>
</evidence>
<organism evidence="5 6">
    <name type="scientific">Hevea brasiliensis</name>
    <name type="common">Para rubber tree</name>
    <name type="synonym">Siphonia brasiliensis</name>
    <dbReference type="NCBI Taxonomy" id="3981"/>
    <lineage>
        <taxon>Eukaryota</taxon>
        <taxon>Viridiplantae</taxon>
        <taxon>Streptophyta</taxon>
        <taxon>Embryophyta</taxon>
        <taxon>Tracheophyta</taxon>
        <taxon>Spermatophyta</taxon>
        <taxon>Magnoliopsida</taxon>
        <taxon>eudicotyledons</taxon>
        <taxon>Gunneridae</taxon>
        <taxon>Pentapetalae</taxon>
        <taxon>rosids</taxon>
        <taxon>fabids</taxon>
        <taxon>Malpighiales</taxon>
        <taxon>Euphorbiaceae</taxon>
        <taxon>Crotonoideae</taxon>
        <taxon>Micrandreae</taxon>
        <taxon>Hevea</taxon>
    </lineage>
</organism>
<dbReference type="PROSITE" id="PS51375">
    <property type="entry name" value="PPR"/>
    <property type="match status" value="1"/>
</dbReference>
<dbReference type="Pfam" id="PF20431">
    <property type="entry name" value="E_motif"/>
    <property type="match status" value="1"/>
</dbReference>
<dbReference type="InterPro" id="IPR002885">
    <property type="entry name" value="PPR_rpt"/>
</dbReference>
<dbReference type="PANTHER" id="PTHR47926:SF500">
    <property type="entry name" value="REPEAT-CONTAINING PROTEIN, PUTATIVE-RELATED"/>
    <property type="match status" value="1"/>
</dbReference>
<dbReference type="Pfam" id="PF01535">
    <property type="entry name" value="PPR"/>
    <property type="match status" value="3"/>
</dbReference>
<evidence type="ECO:0000313" key="6">
    <source>
        <dbReference type="Proteomes" id="UP000467840"/>
    </source>
</evidence>
<evidence type="ECO:0000313" key="5">
    <source>
        <dbReference type="EMBL" id="KAF2322956.1"/>
    </source>
</evidence>
<dbReference type="EMBL" id="JAAGAX010000002">
    <property type="protein sequence ID" value="KAF2322956.1"/>
    <property type="molecule type" value="Genomic_DNA"/>
</dbReference>
<dbReference type="PANTHER" id="PTHR47926">
    <property type="entry name" value="PENTATRICOPEPTIDE REPEAT-CONTAINING PROTEIN"/>
    <property type="match status" value="1"/>
</dbReference>
<comment type="similarity">
    <text evidence="1">Belongs to the PPR family. PCMP-H subfamily.</text>
</comment>
<dbReference type="GO" id="GO:0008270">
    <property type="term" value="F:zinc ion binding"/>
    <property type="evidence" value="ECO:0007669"/>
    <property type="project" value="InterPro"/>
</dbReference>
<accession>A0A6A6NDK3</accession>
<name>A0A6A6NDK3_HEVBR</name>